<evidence type="ECO:0000313" key="2">
    <source>
        <dbReference type="EMBL" id="OBQ65864.1"/>
    </source>
</evidence>
<protein>
    <submittedName>
        <fullName evidence="2">Uncharacterized protein</fullName>
    </submittedName>
</protein>
<evidence type="ECO:0000313" key="3">
    <source>
        <dbReference type="Proteomes" id="UP000093737"/>
    </source>
</evidence>
<name>A0AA91F4G9_RHILI</name>
<organism evidence="2 3">
    <name type="scientific">Rhizobium loti</name>
    <name type="common">Mesorhizobium loti</name>
    <dbReference type="NCBI Taxonomy" id="381"/>
    <lineage>
        <taxon>Bacteria</taxon>
        <taxon>Pseudomonadati</taxon>
        <taxon>Pseudomonadota</taxon>
        <taxon>Alphaproteobacteria</taxon>
        <taxon>Hyphomicrobiales</taxon>
        <taxon>Phyllobacteriaceae</taxon>
        <taxon>Mesorhizobium</taxon>
    </lineage>
</organism>
<gene>
    <name evidence="2" type="ORF">A8145_17185</name>
</gene>
<evidence type="ECO:0000256" key="1">
    <source>
        <dbReference type="SAM" id="MobiDB-lite"/>
    </source>
</evidence>
<dbReference type="Proteomes" id="UP000093737">
    <property type="component" value="Unassembled WGS sequence"/>
</dbReference>
<comment type="caution">
    <text evidence="2">The sequence shown here is derived from an EMBL/GenBank/DDBJ whole genome shotgun (WGS) entry which is preliminary data.</text>
</comment>
<proteinExistence type="predicted"/>
<feature type="region of interest" description="Disordered" evidence="1">
    <location>
        <begin position="66"/>
        <end position="86"/>
    </location>
</feature>
<reference evidence="2 3" key="1">
    <citation type="submission" date="2016-05" db="EMBL/GenBank/DDBJ databases">
        <authorList>
            <person name="Ramsay J.P."/>
        </authorList>
    </citation>
    <scope>NUCLEOTIDE SEQUENCE [LARGE SCALE GENOMIC DNA]</scope>
    <source>
        <strain evidence="2 3">NZP2042</strain>
    </source>
</reference>
<sequence length="166" mass="18275">MPACTRPYCQRARPGRLGFAGFQDLQRRHDANPMEIEGRQQFDIFRHFAIAQHIVDDQVVALPGHGGDGVAHAAQGTRSRRSGPDHDRRLAALPDGLIGKAVGMVLQGIGQHLDEGVHLDMQERFGGYCLQRPGDRTFAGTADAIEQDDPGIHVRFSFKHRAGFSL</sequence>
<accession>A0AA91F4G9</accession>
<dbReference type="AlphaFoldDB" id="A0AA91F4G9"/>
<dbReference type="EMBL" id="LYTK01000012">
    <property type="protein sequence ID" value="OBQ65864.1"/>
    <property type="molecule type" value="Genomic_DNA"/>
</dbReference>